<comment type="caution">
    <text evidence="4">The sequence shown here is derived from an EMBL/GenBank/DDBJ whole genome shotgun (WGS) entry which is preliminary data.</text>
</comment>
<keyword evidence="5" id="KW-1185">Reference proteome</keyword>
<dbReference type="Proteomes" id="UP001151760">
    <property type="component" value="Unassembled WGS sequence"/>
</dbReference>
<evidence type="ECO:0000256" key="2">
    <source>
        <dbReference type="SAM" id="MobiDB-lite"/>
    </source>
</evidence>
<proteinExistence type="predicted"/>
<dbReference type="EMBL" id="BQNB010018258">
    <property type="protein sequence ID" value="GJT72442.1"/>
    <property type="molecule type" value="Genomic_DNA"/>
</dbReference>
<dbReference type="Gene3D" id="4.10.60.10">
    <property type="entry name" value="Zinc finger, CCHC-type"/>
    <property type="match status" value="1"/>
</dbReference>
<evidence type="ECO:0000313" key="4">
    <source>
        <dbReference type="EMBL" id="GJT72442.1"/>
    </source>
</evidence>
<evidence type="ECO:0000259" key="3">
    <source>
        <dbReference type="PROSITE" id="PS50158"/>
    </source>
</evidence>
<name>A0ABQ5GC42_9ASTR</name>
<keyword evidence="1" id="KW-0862">Zinc</keyword>
<dbReference type="InterPro" id="IPR036875">
    <property type="entry name" value="Znf_CCHC_sf"/>
</dbReference>
<keyword evidence="1" id="KW-0479">Metal-binding</keyword>
<feature type="region of interest" description="Disordered" evidence="2">
    <location>
        <begin position="1"/>
        <end position="46"/>
    </location>
</feature>
<accession>A0ABQ5GC42</accession>
<sequence length="722" mass="78662">MDIIDVSPIEGTDKTKITRKPSKTGKHGHGKQKSTKEAGKSSQSQKVKALRELDYATWPGRVSKMVRACVESICSHGGVGIVTTVDFEDVRQVLAPGKTNLFAPPSSPPGLVGCWWGGRGWYAVATGGLDECAPGAWSGRVRYTRPPRGVDGLVGRGVVVGGAGGGWYGGEVGGGWGGCWGKGQLGGGVDVRGVVGRCGVGGGGWLGGREGGLGHGAGVGVGCETCGVVVGALGRRIVEPGCWEGTRRGAVSGEVSVVGWVCGNMAAVVLGCGSGVVWGGWKRVGECEGGGGGGCYFLQGEVLSNNTNLELQTSFVMAQPVQNINHSAFKSMFEREKLSGNNFNDWFRQLKLVLRVEKKMFIIEQPLPAALAVDSDAQVLSQWNAIYWGILHIKEMKGYVDQLERLGYMLLQDLIVGLILNGLTKYFVRFMRNYNMHNMGKTIGELHAMLIDYEKGLPKKAKTPQVMMIKCVYIPKPKNPKPSAKEHLAKDDTCHHCKEVGHWKRNCPVYLVELLKKKKQVSSASSSDTDIRPSNDTEPMVEVPYTAEYNVFVVETQHSEQPESINDTHVMEKDDSNVISDSSNMCDNDNQADQNAEACDDERVTLANLIANLKLDIDENKKIQKQLKKANASLTQELKECKSTLEFWIQSQAFAPVLQSILPEIGMTTERWEVGVVEYSREENIGEISCSHMVDGDVKEVGDLSLLESMRMKNGLRWMRSF</sequence>
<gene>
    <name evidence="4" type="ORF">Tco_1031728</name>
</gene>
<feature type="domain" description="CCHC-type" evidence="3">
    <location>
        <begin position="494"/>
        <end position="508"/>
    </location>
</feature>
<dbReference type="InterPro" id="IPR001878">
    <property type="entry name" value="Znf_CCHC"/>
</dbReference>
<reference evidence="4" key="1">
    <citation type="journal article" date="2022" name="Int. J. Mol. Sci.">
        <title>Draft Genome of Tanacetum Coccineum: Genomic Comparison of Closely Related Tanacetum-Family Plants.</title>
        <authorList>
            <person name="Yamashiro T."/>
            <person name="Shiraishi A."/>
            <person name="Nakayama K."/>
            <person name="Satake H."/>
        </authorList>
    </citation>
    <scope>NUCLEOTIDE SEQUENCE</scope>
</reference>
<evidence type="ECO:0000313" key="5">
    <source>
        <dbReference type="Proteomes" id="UP001151760"/>
    </source>
</evidence>
<protein>
    <submittedName>
        <fullName evidence="4">Retrotransposon protein, putative, ty1-copia subclass</fullName>
    </submittedName>
</protein>
<feature type="compositionally biased region" description="Basic residues" evidence="2">
    <location>
        <begin position="17"/>
        <end position="33"/>
    </location>
</feature>
<organism evidence="4 5">
    <name type="scientific">Tanacetum coccineum</name>
    <dbReference type="NCBI Taxonomy" id="301880"/>
    <lineage>
        <taxon>Eukaryota</taxon>
        <taxon>Viridiplantae</taxon>
        <taxon>Streptophyta</taxon>
        <taxon>Embryophyta</taxon>
        <taxon>Tracheophyta</taxon>
        <taxon>Spermatophyta</taxon>
        <taxon>Magnoliopsida</taxon>
        <taxon>eudicotyledons</taxon>
        <taxon>Gunneridae</taxon>
        <taxon>Pentapetalae</taxon>
        <taxon>asterids</taxon>
        <taxon>campanulids</taxon>
        <taxon>Asterales</taxon>
        <taxon>Asteraceae</taxon>
        <taxon>Asteroideae</taxon>
        <taxon>Anthemideae</taxon>
        <taxon>Anthemidinae</taxon>
        <taxon>Tanacetum</taxon>
    </lineage>
</organism>
<keyword evidence="1" id="KW-0863">Zinc-finger</keyword>
<reference evidence="4" key="2">
    <citation type="submission" date="2022-01" db="EMBL/GenBank/DDBJ databases">
        <authorList>
            <person name="Yamashiro T."/>
            <person name="Shiraishi A."/>
            <person name="Satake H."/>
            <person name="Nakayama K."/>
        </authorList>
    </citation>
    <scope>NUCLEOTIDE SEQUENCE</scope>
</reference>
<evidence type="ECO:0000256" key="1">
    <source>
        <dbReference type="PROSITE-ProRule" id="PRU00047"/>
    </source>
</evidence>
<dbReference type="PROSITE" id="PS50158">
    <property type="entry name" value="ZF_CCHC"/>
    <property type="match status" value="1"/>
</dbReference>
<dbReference type="SMART" id="SM00343">
    <property type="entry name" value="ZnF_C2HC"/>
    <property type="match status" value="1"/>
</dbReference>
<dbReference type="SUPFAM" id="SSF57756">
    <property type="entry name" value="Retrovirus zinc finger-like domains"/>
    <property type="match status" value="1"/>
</dbReference>
<dbReference type="Pfam" id="PF00098">
    <property type="entry name" value="zf-CCHC"/>
    <property type="match status" value="1"/>
</dbReference>